<evidence type="ECO:0000313" key="5">
    <source>
        <dbReference type="Proteomes" id="UP000032250"/>
    </source>
</evidence>
<dbReference type="PROSITE" id="PS51677">
    <property type="entry name" value="NODB"/>
    <property type="match status" value="1"/>
</dbReference>
<dbReference type="InterPro" id="IPR002509">
    <property type="entry name" value="NODB_dom"/>
</dbReference>
<dbReference type="GO" id="GO:0016810">
    <property type="term" value="F:hydrolase activity, acting on carbon-nitrogen (but not peptide) bonds"/>
    <property type="evidence" value="ECO:0007669"/>
    <property type="project" value="InterPro"/>
</dbReference>
<keyword evidence="2" id="KW-0812">Transmembrane</keyword>
<dbReference type="PANTHER" id="PTHR10587:SF125">
    <property type="entry name" value="POLYSACCHARIDE DEACETYLASE YHEN-RELATED"/>
    <property type="match status" value="1"/>
</dbReference>
<evidence type="ECO:0000256" key="2">
    <source>
        <dbReference type="SAM" id="Phobius"/>
    </source>
</evidence>
<dbReference type="HOGENOM" id="CLU_021264_6_3_9"/>
<dbReference type="AlphaFoldDB" id="A0A0D1A1B3"/>
<keyword evidence="2" id="KW-1133">Transmembrane helix</keyword>
<proteinExistence type="predicted"/>
<accession>A0A0D1A1B3</accession>
<dbReference type="PATRIC" id="fig|1379739.3.peg.3121"/>
<organism evidence="4 5">
    <name type="scientific">Clostridium botulinum B2 450</name>
    <dbReference type="NCBI Taxonomy" id="1379739"/>
    <lineage>
        <taxon>Bacteria</taxon>
        <taxon>Bacillati</taxon>
        <taxon>Bacillota</taxon>
        <taxon>Clostridia</taxon>
        <taxon>Eubacteriales</taxon>
        <taxon>Clostridiaceae</taxon>
        <taxon>Clostridium</taxon>
    </lineage>
</organism>
<keyword evidence="1" id="KW-0175">Coiled coil</keyword>
<dbReference type="PANTHER" id="PTHR10587">
    <property type="entry name" value="GLYCOSYL TRANSFERASE-RELATED"/>
    <property type="match status" value="1"/>
</dbReference>
<dbReference type="EMBL" id="JXSU01000007">
    <property type="protein sequence ID" value="KIS24573.1"/>
    <property type="molecule type" value="Genomic_DNA"/>
</dbReference>
<keyword evidence="2" id="KW-0472">Membrane</keyword>
<dbReference type="Gene3D" id="3.20.20.370">
    <property type="entry name" value="Glycoside hydrolase/deacetylase"/>
    <property type="match status" value="1"/>
</dbReference>
<dbReference type="InterPro" id="IPR050248">
    <property type="entry name" value="Polysacc_deacetylase_ArnD"/>
</dbReference>
<name>A0A0D1A1B3_CLOBO</name>
<evidence type="ECO:0000259" key="3">
    <source>
        <dbReference type="PROSITE" id="PS51677"/>
    </source>
</evidence>
<dbReference type="Pfam" id="PF01522">
    <property type="entry name" value="Polysacc_deac_1"/>
    <property type="match status" value="1"/>
</dbReference>
<feature type="coiled-coil region" evidence="1">
    <location>
        <begin position="47"/>
        <end position="81"/>
    </location>
</feature>
<reference evidence="4 5" key="1">
    <citation type="submission" date="2014-06" db="EMBL/GenBank/DDBJ databases">
        <title>Genome characterization of distinct group I Clostridium botulinum lineages.</title>
        <authorList>
            <person name="Giordani F."/>
            <person name="Anselmo A."/>
            <person name="Fillo S."/>
            <person name="Palozzi A.M."/>
            <person name="Fortunato A."/>
            <person name="Gentile B."/>
            <person name="Ciammaruconi A."/>
            <person name="Anniballi F."/>
            <person name="De Medici D."/>
            <person name="Lista F."/>
        </authorList>
    </citation>
    <scope>NUCLEOTIDE SEQUENCE [LARGE SCALE GENOMIC DNA]</scope>
    <source>
        <strain evidence="4 5">B2 450</strain>
    </source>
</reference>
<dbReference type="GO" id="GO:0005975">
    <property type="term" value="P:carbohydrate metabolic process"/>
    <property type="evidence" value="ECO:0007669"/>
    <property type="project" value="InterPro"/>
</dbReference>
<evidence type="ECO:0000256" key="1">
    <source>
        <dbReference type="SAM" id="Coils"/>
    </source>
</evidence>
<protein>
    <submittedName>
        <fullName evidence="4">Polysaccharide deacetylase</fullName>
    </submittedName>
</protein>
<dbReference type="CDD" id="cd10944">
    <property type="entry name" value="CE4_SmPgdA_like"/>
    <property type="match status" value="1"/>
</dbReference>
<dbReference type="Proteomes" id="UP000032250">
    <property type="component" value="Unassembled WGS sequence"/>
</dbReference>
<dbReference type="RefSeq" id="WP_003484301.1">
    <property type="nucleotide sequence ID" value="NZ_JXSU01000007.1"/>
</dbReference>
<dbReference type="OrthoDB" id="258610at2"/>
<dbReference type="SUPFAM" id="SSF88713">
    <property type="entry name" value="Glycoside hydrolase/deacetylase"/>
    <property type="match status" value="1"/>
</dbReference>
<feature type="domain" description="NodB homology" evidence="3">
    <location>
        <begin position="90"/>
        <end position="284"/>
    </location>
</feature>
<comment type="caution">
    <text evidence="4">The sequence shown here is derived from an EMBL/GenBank/DDBJ whole genome shotgun (WGS) entry which is preliminary data.</text>
</comment>
<sequence length="297" mass="34172">MRNSRKNIYSKKRHHDLRNTVTICLLFFSIISTFITGGRLLKVKIQNNMLAKKITNMSSENKNIKNENIKLMSNIDKENETYKEKMKHIKIAYLTFDDGPSKNTREILKILKENNVRATFFVNGHPGLEDLYKAIAKDGHVIANHTYSHDYKKVYMSPENFEKDIKKLDKYIEETVGQKPSHIIRYPGGSNNTVSHNYGGPGVMKQIIPHMNKLGYMHFDWNVDSTDASAFRQREDKIINSVLTESRGQHKAVILMHDTDPKTTTVQALPEVIKGLKEQGFIFDVITKDTPQISFTK</sequence>
<feature type="transmembrane region" description="Helical" evidence="2">
    <location>
        <begin position="21"/>
        <end position="41"/>
    </location>
</feature>
<evidence type="ECO:0000313" key="4">
    <source>
        <dbReference type="EMBL" id="KIS24573.1"/>
    </source>
</evidence>
<dbReference type="InterPro" id="IPR011330">
    <property type="entry name" value="Glyco_hydro/deAcase_b/a-brl"/>
</dbReference>
<gene>
    <name evidence="4" type="ORF">N495_13665</name>
</gene>